<evidence type="ECO:0000259" key="1">
    <source>
        <dbReference type="Pfam" id="PF02886"/>
    </source>
</evidence>
<comment type="caution">
    <text evidence="2">The sequence shown here is derived from an EMBL/GenBank/DDBJ whole genome shotgun (WGS) entry which is preliminary data.</text>
</comment>
<gene>
    <name evidence="2" type="ORF">SteCoe_30464</name>
</gene>
<sequence>MPKNVPYTFTTTGLSKLAPNLVTVYGANLPVDLQCSAYKVPKIDIQTTVSATLDINCNFIVRVGPDAKVTAFTIITQLSTQFSSSIKNQDGGIYMIVSLDNTNTEFSTFSLLNSNIGVFSLTKLAGAFNYYIYALVLKANTMLETTGIRLPLPNGVQVQKASFNIYQGAAEIDFQPIFG</sequence>
<protein>
    <recommendedName>
        <fullName evidence="1">Lipid-binding serum glycoprotein C-terminal domain-containing protein</fullName>
    </recommendedName>
</protein>
<dbReference type="InterPro" id="IPR001124">
    <property type="entry name" value="Lipid-bd_serum_glycop_C"/>
</dbReference>
<dbReference type="GO" id="GO:0008289">
    <property type="term" value="F:lipid binding"/>
    <property type="evidence" value="ECO:0007669"/>
    <property type="project" value="InterPro"/>
</dbReference>
<dbReference type="Gene3D" id="3.15.20.10">
    <property type="entry name" value="Bactericidal permeability-increasing protein, domain 2"/>
    <property type="match status" value="1"/>
</dbReference>
<accession>A0A1R2B3N4</accession>
<proteinExistence type="predicted"/>
<dbReference type="InterPro" id="IPR017943">
    <property type="entry name" value="Bactericidal_perm-incr_a/b_dom"/>
</dbReference>
<dbReference type="SUPFAM" id="SSF55394">
    <property type="entry name" value="Bactericidal permeability-increasing protein, BPI"/>
    <property type="match status" value="1"/>
</dbReference>
<dbReference type="PANTHER" id="PTHR10504">
    <property type="entry name" value="BACTERICIDAL PERMEABILITY-INCREASING BPI PROTEIN-RELATED"/>
    <property type="match status" value="1"/>
</dbReference>
<evidence type="ECO:0000313" key="3">
    <source>
        <dbReference type="Proteomes" id="UP000187209"/>
    </source>
</evidence>
<keyword evidence="3" id="KW-1185">Reference proteome</keyword>
<dbReference type="InterPro" id="IPR032942">
    <property type="entry name" value="BPI/LBP/Plunc"/>
</dbReference>
<evidence type="ECO:0000313" key="2">
    <source>
        <dbReference type="EMBL" id="OMJ71356.1"/>
    </source>
</evidence>
<dbReference type="AlphaFoldDB" id="A0A1R2B3N4"/>
<dbReference type="Pfam" id="PF02886">
    <property type="entry name" value="LBP_BPI_CETP_C"/>
    <property type="match status" value="1"/>
</dbReference>
<name>A0A1R2B3N4_9CILI</name>
<dbReference type="EMBL" id="MPUH01000998">
    <property type="protein sequence ID" value="OMJ71356.1"/>
    <property type="molecule type" value="Genomic_DNA"/>
</dbReference>
<dbReference type="PANTHER" id="PTHR10504:SF131">
    <property type="entry name" value="BPI2 DOMAIN-CONTAINING PROTEIN"/>
    <property type="match status" value="1"/>
</dbReference>
<reference evidence="2 3" key="1">
    <citation type="submission" date="2016-11" db="EMBL/GenBank/DDBJ databases">
        <title>The macronuclear genome of Stentor coeruleus: a giant cell with tiny introns.</title>
        <authorList>
            <person name="Slabodnick M."/>
            <person name="Ruby J.G."/>
            <person name="Reiff S.B."/>
            <person name="Swart E.C."/>
            <person name="Gosai S."/>
            <person name="Prabakaran S."/>
            <person name="Witkowska E."/>
            <person name="Larue G.E."/>
            <person name="Fisher S."/>
            <person name="Freeman R.M."/>
            <person name="Gunawardena J."/>
            <person name="Chu W."/>
            <person name="Stover N.A."/>
            <person name="Gregory B.D."/>
            <person name="Nowacki M."/>
            <person name="Derisi J."/>
            <person name="Roy S.W."/>
            <person name="Marshall W.F."/>
            <person name="Sood P."/>
        </authorList>
    </citation>
    <scope>NUCLEOTIDE SEQUENCE [LARGE SCALE GENOMIC DNA]</scope>
    <source>
        <strain evidence="2">WM001</strain>
    </source>
</reference>
<dbReference type="Proteomes" id="UP000187209">
    <property type="component" value="Unassembled WGS sequence"/>
</dbReference>
<organism evidence="2 3">
    <name type="scientific">Stentor coeruleus</name>
    <dbReference type="NCBI Taxonomy" id="5963"/>
    <lineage>
        <taxon>Eukaryota</taxon>
        <taxon>Sar</taxon>
        <taxon>Alveolata</taxon>
        <taxon>Ciliophora</taxon>
        <taxon>Postciliodesmatophora</taxon>
        <taxon>Heterotrichea</taxon>
        <taxon>Heterotrichida</taxon>
        <taxon>Stentoridae</taxon>
        <taxon>Stentor</taxon>
    </lineage>
</organism>
<feature type="domain" description="Lipid-binding serum glycoprotein C-terminal" evidence="1">
    <location>
        <begin position="9"/>
        <end position="168"/>
    </location>
</feature>